<sequence>TMLVRVIIFRCSTASTALTHRTALRECALLRILSEFRIPENGRGLRSLIMANNMPKDINSICSIHSIAELAYGSSKKLTRATRGRC</sequence>
<evidence type="ECO:0000313" key="1">
    <source>
        <dbReference type="EMBL" id="GMR40778.1"/>
    </source>
</evidence>
<protein>
    <submittedName>
        <fullName evidence="1">Uncharacterized protein</fullName>
    </submittedName>
</protein>
<accession>A0AAN4ZGH9</accession>
<dbReference type="AlphaFoldDB" id="A0AAN4ZGH9"/>
<feature type="non-terminal residue" evidence="1">
    <location>
        <position position="1"/>
    </location>
</feature>
<gene>
    <name evidence="1" type="ORF">PMAYCL1PPCAC_10973</name>
</gene>
<evidence type="ECO:0000313" key="2">
    <source>
        <dbReference type="Proteomes" id="UP001328107"/>
    </source>
</evidence>
<organism evidence="1 2">
    <name type="scientific">Pristionchus mayeri</name>
    <dbReference type="NCBI Taxonomy" id="1317129"/>
    <lineage>
        <taxon>Eukaryota</taxon>
        <taxon>Metazoa</taxon>
        <taxon>Ecdysozoa</taxon>
        <taxon>Nematoda</taxon>
        <taxon>Chromadorea</taxon>
        <taxon>Rhabditida</taxon>
        <taxon>Rhabditina</taxon>
        <taxon>Diplogasteromorpha</taxon>
        <taxon>Diplogasteroidea</taxon>
        <taxon>Neodiplogasteridae</taxon>
        <taxon>Pristionchus</taxon>
    </lineage>
</organism>
<name>A0AAN4ZGH9_9BILA</name>
<dbReference type="Proteomes" id="UP001328107">
    <property type="component" value="Unassembled WGS sequence"/>
</dbReference>
<comment type="caution">
    <text evidence="1">The sequence shown here is derived from an EMBL/GenBank/DDBJ whole genome shotgun (WGS) entry which is preliminary data.</text>
</comment>
<keyword evidence="2" id="KW-1185">Reference proteome</keyword>
<dbReference type="EMBL" id="BTRK01000003">
    <property type="protein sequence ID" value="GMR40778.1"/>
    <property type="molecule type" value="Genomic_DNA"/>
</dbReference>
<proteinExistence type="predicted"/>
<reference evidence="2" key="1">
    <citation type="submission" date="2022-10" db="EMBL/GenBank/DDBJ databases">
        <title>Genome assembly of Pristionchus species.</title>
        <authorList>
            <person name="Yoshida K."/>
            <person name="Sommer R.J."/>
        </authorList>
    </citation>
    <scope>NUCLEOTIDE SEQUENCE [LARGE SCALE GENOMIC DNA]</scope>
    <source>
        <strain evidence="2">RS5460</strain>
    </source>
</reference>